<gene>
    <name evidence="1" type="ORF">FSCOSCO3_A034638</name>
</gene>
<dbReference type="AlphaFoldDB" id="A0AAV1NCY4"/>
<dbReference type="Proteomes" id="UP001314229">
    <property type="component" value="Unassembled WGS sequence"/>
</dbReference>
<dbReference type="EMBL" id="CAWUFR010000028">
    <property type="protein sequence ID" value="CAK6957330.1"/>
    <property type="molecule type" value="Genomic_DNA"/>
</dbReference>
<feature type="non-terminal residue" evidence="1">
    <location>
        <position position="1"/>
    </location>
</feature>
<evidence type="ECO:0000313" key="1">
    <source>
        <dbReference type="EMBL" id="CAK6957330.1"/>
    </source>
</evidence>
<evidence type="ECO:0000313" key="2">
    <source>
        <dbReference type="Proteomes" id="UP001314229"/>
    </source>
</evidence>
<reference evidence="1 2" key="1">
    <citation type="submission" date="2024-01" db="EMBL/GenBank/DDBJ databases">
        <authorList>
            <person name="Alioto T."/>
            <person name="Alioto T."/>
            <person name="Gomez Garrido J."/>
        </authorList>
    </citation>
    <scope>NUCLEOTIDE SEQUENCE [LARGE SCALE GENOMIC DNA]</scope>
</reference>
<sequence>AISMRDQTLSQSSAVDWTSTDIIGKWCMVRYDGDIYPGIATDDTNIQVKCMHSGGPNEFYWPIHDDVIWYLYDDVLRFIPAPLPITGRHVVIQSDIWLDLTK</sequence>
<comment type="caution">
    <text evidence="1">The sequence shown here is derived from an EMBL/GenBank/DDBJ whole genome shotgun (WGS) entry which is preliminary data.</text>
</comment>
<name>A0AAV1NCY4_SCOSC</name>
<proteinExistence type="predicted"/>
<keyword evidence="2" id="KW-1185">Reference proteome</keyword>
<organism evidence="1 2">
    <name type="scientific">Scomber scombrus</name>
    <name type="common">Atlantic mackerel</name>
    <name type="synonym">Scomber vernalis</name>
    <dbReference type="NCBI Taxonomy" id="13677"/>
    <lineage>
        <taxon>Eukaryota</taxon>
        <taxon>Metazoa</taxon>
        <taxon>Chordata</taxon>
        <taxon>Craniata</taxon>
        <taxon>Vertebrata</taxon>
        <taxon>Euteleostomi</taxon>
        <taxon>Actinopterygii</taxon>
        <taxon>Neopterygii</taxon>
        <taxon>Teleostei</taxon>
        <taxon>Neoteleostei</taxon>
        <taxon>Acanthomorphata</taxon>
        <taxon>Pelagiaria</taxon>
        <taxon>Scombriformes</taxon>
        <taxon>Scombridae</taxon>
        <taxon>Scomber</taxon>
    </lineage>
</organism>
<protein>
    <submittedName>
        <fullName evidence="1">Uncharacterized protein</fullName>
    </submittedName>
</protein>
<accession>A0AAV1NCY4</accession>